<sequence length="53" mass="5858">MILAETPEQAAPWDHCLTRPTCRATDAQGANLNLPCDTAARLTAEYRQARRST</sequence>
<dbReference type="Proteomes" id="UP001501474">
    <property type="component" value="Unassembled WGS sequence"/>
</dbReference>
<organism evidence="1 2">
    <name type="scientific">Streptomyces indiaensis</name>
    <dbReference type="NCBI Taxonomy" id="284033"/>
    <lineage>
        <taxon>Bacteria</taxon>
        <taxon>Bacillati</taxon>
        <taxon>Actinomycetota</taxon>
        <taxon>Actinomycetes</taxon>
        <taxon>Kitasatosporales</taxon>
        <taxon>Streptomycetaceae</taxon>
        <taxon>Streptomyces</taxon>
    </lineage>
</organism>
<gene>
    <name evidence="1" type="ORF">GCM10010104_21720</name>
</gene>
<keyword evidence="2" id="KW-1185">Reference proteome</keyword>
<evidence type="ECO:0000313" key="2">
    <source>
        <dbReference type="Proteomes" id="UP001501474"/>
    </source>
</evidence>
<proteinExistence type="predicted"/>
<reference evidence="2" key="1">
    <citation type="journal article" date="2019" name="Int. J. Syst. Evol. Microbiol.">
        <title>The Global Catalogue of Microorganisms (GCM) 10K type strain sequencing project: providing services to taxonomists for standard genome sequencing and annotation.</title>
        <authorList>
            <consortium name="The Broad Institute Genomics Platform"/>
            <consortium name="The Broad Institute Genome Sequencing Center for Infectious Disease"/>
            <person name="Wu L."/>
            <person name="Ma J."/>
        </authorList>
    </citation>
    <scope>NUCLEOTIDE SEQUENCE [LARGE SCALE GENOMIC DNA]</scope>
    <source>
        <strain evidence="2">JCM 3053</strain>
    </source>
</reference>
<protein>
    <submittedName>
        <fullName evidence="1">Uncharacterized protein</fullName>
    </submittedName>
</protein>
<dbReference type="EMBL" id="BAAART010000050">
    <property type="protein sequence ID" value="GAA2228615.1"/>
    <property type="molecule type" value="Genomic_DNA"/>
</dbReference>
<evidence type="ECO:0000313" key="1">
    <source>
        <dbReference type="EMBL" id="GAA2228615.1"/>
    </source>
</evidence>
<name>A0ABP5Q898_9ACTN</name>
<accession>A0ABP5Q898</accession>
<comment type="caution">
    <text evidence="1">The sequence shown here is derived from an EMBL/GenBank/DDBJ whole genome shotgun (WGS) entry which is preliminary data.</text>
</comment>